<dbReference type="EMBL" id="ML978069">
    <property type="protein sequence ID" value="KAF2016479.1"/>
    <property type="molecule type" value="Genomic_DNA"/>
</dbReference>
<dbReference type="Proteomes" id="UP000799778">
    <property type="component" value="Unassembled WGS sequence"/>
</dbReference>
<accession>A0A6A5XU82</accession>
<proteinExistence type="predicted"/>
<gene>
    <name evidence="2" type="ORF">BU24DRAFT_202582</name>
</gene>
<reference evidence="2" key="1">
    <citation type="journal article" date="2020" name="Stud. Mycol.">
        <title>101 Dothideomycetes genomes: a test case for predicting lifestyles and emergence of pathogens.</title>
        <authorList>
            <person name="Haridas S."/>
            <person name="Albert R."/>
            <person name="Binder M."/>
            <person name="Bloem J."/>
            <person name="Labutti K."/>
            <person name="Salamov A."/>
            <person name="Andreopoulos B."/>
            <person name="Baker S."/>
            <person name="Barry K."/>
            <person name="Bills G."/>
            <person name="Bluhm B."/>
            <person name="Cannon C."/>
            <person name="Castanera R."/>
            <person name="Culley D."/>
            <person name="Daum C."/>
            <person name="Ezra D."/>
            <person name="Gonzalez J."/>
            <person name="Henrissat B."/>
            <person name="Kuo A."/>
            <person name="Liang C."/>
            <person name="Lipzen A."/>
            <person name="Lutzoni F."/>
            <person name="Magnuson J."/>
            <person name="Mondo S."/>
            <person name="Nolan M."/>
            <person name="Ohm R."/>
            <person name="Pangilinan J."/>
            <person name="Park H.-J."/>
            <person name="Ramirez L."/>
            <person name="Alfaro M."/>
            <person name="Sun H."/>
            <person name="Tritt A."/>
            <person name="Yoshinaga Y."/>
            <person name="Zwiers L.-H."/>
            <person name="Turgeon B."/>
            <person name="Goodwin S."/>
            <person name="Spatafora J."/>
            <person name="Crous P."/>
            <person name="Grigoriev I."/>
        </authorList>
    </citation>
    <scope>NUCLEOTIDE SEQUENCE</scope>
    <source>
        <strain evidence="2">CBS 175.79</strain>
    </source>
</reference>
<evidence type="ECO:0000256" key="1">
    <source>
        <dbReference type="SAM" id="MobiDB-lite"/>
    </source>
</evidence>
<evidence type="ECO:0000313" key="2">
    <source>
        <dbReference type="EMBL" id="KAF2016479.1"/>
    </source>
</evidence>
<keyword evidence="3" id="KW-1185">Reference proteome</keyword>
<evidence type="ECO:0000313" key="3">
    <source>
        <dbReference type="Proteomes" id="UP000799778"/>
    </source>
</evidence>
<feature type="region of interest" description="Disordered" evidence="1">
    <location>
        <begin position="1"/>
        <end position="38"/>
    </location>
</feature>
<dbReference type="GeneID" id="54279235"/>
<name>A0A6A5XU82_9PLEO</name>
<dbReference type="RefSeq" id="XP_033384818.1">
    <property type="nucleotide sequence ID" value="XM_033521838.1"/>
</dbReference>
<organism evidence="2 3">
    <name type="scientific">Aaosphaeria arxii CBS 175.79</name>
    <dbReference type="NCBI Taxonomy" id="1450172"/>
    <lineage>
        <taxon>Eukaryota</taxon>
        <taxon>Fungi</taxon>
        <taxon>Dikarya</taxon>
        <taxon>Ascomycota</taxon>
        <taxon>Pezizomycotina</taxon>
        <taxon>Dothideomycetes</taxon>
        <taxon>Pleosporomycetidae</taxon>
        <taxon>Pleosporales</taxon>
        <taxon>Pleosporales incertae sedis</taxon>
        <taxon>Aaosphaeria</taxon>
    </lineage>
</organism>
<feature type="region of interest" description="Disordered" evidence="1">
    <location>
        <begin position="92"/>
        <end position="111"/>
    </location>
</feature>
<sequence>MRKSSSREEFDEQRFAFQRSKSSEDQRSTIEHRKKLENQRSAIEHEKIEVQRFAIELCRKKPIALAFLQISLLPRFRTQSLYIIIVRHSSQATGESTKTYERNPLKAKCKQ</sequence>
<dbReference type="AlphaFoldDB" id="A0A6A5XU82"/>
<feature type="compositionally biased region" description="Basic and acidic residues" evidence="1">
    <location>
        <begin position="1"/>
        <end position="14"/>
    </location>
</feature>
<protein>
    <submittedName>
        <fullName evidence="2">Uncharacterized protein</fullName>
    </submittedName>
</protein>
<feature type="compositionally biased region" description="Basic and acidic residues" evidence="1">
    <location>
        <begin position="21"/>
        <end position="38"/>
    </location>
</feature>